<dbReference type="RefSeq" id="WP_317746768.1">
    <property type="nucleotide sequence ID" value="NZ_JAWLUP010000068.1"/>
</dbReference>
<name>A0AAE5A8D4_9NOCA</name>
<keyword evidence="2 4" id="KW-0560">Oxidoreductase</keyword>
<accession>A0AAE5A8D4</accession>
<feature type="domain" description="Aldehyde dehydrogenase" evidence="5">
    <location>
        <begin position="27"/>
        <end position="488"/>
    </location>
</feature>
<evidence type="ECO:0000313" key="7">
    <source>
        <dbReference type="Proteomes" id="UP001185863"/>
    </source>
</evidence>
<dbReference type="FunFam" id="3.40.309.10:FF:000009">
    <property type="entry name" value="Aldehyde dehydrogenase A"/>
    <property type="match status" value="1"/>
</dbReference>
<comment type="similarity">
    <text evidence="1 4">Belongs to the aldehyde dehydrogenase family.</text>
</comment>
<dbReference type="AlphaFoldDB" id="A0AAE5A8D4"/>
<comment type="caution">
    <text evidence="6">The sequence shown here is derived from an EMBL/GenBank/DDBJ whole genome shotgun (WGS) entry which is preliminary data.</text>
</comment>
<dbReference type="InterPro" id="IPR016161">
    <property type="entry name" value="Ald_DH/histidinol_DH"/>
</dbReference>
<evidence type="ECO:0000313" key="6">
    <source>
        <dbReference type="EMBL" id="MDV7267038.1"/>
    </source>
</evidence>
<dbReference type="Gene3D" id="3.40.309.10">
    <property type="entry name" value="Aldehyde Dehydrogenase, Chain A, domain 2"/>
    <property type="match status" value="1"/>
</dbReference>
<dbReference type="InterPro" id="IPR016163">
    <property type="entry name" value="Ald_DH_C"/>
</dbReference>
<dbReference type="PANTHER" id="PTHR42804">
    <property type="entry name" value="ALDEHYDE DEHYDROGENASE"/>
    <property type="match status" value="1"/>
</dbReference>
<feature type="active site" evidence="3">
    <location>
        <position position="264"/>
    </location>
</feature>
<evidence type="ECO:0000256" key="4">
    <source>
        <dbReference type="RuleBase" id="RU003345"/>
    </source>
</evidence>
<dbReference type="InterPro" id="IPR015590">
    <property type="entry name" value="Aldehyde_DH_dom"/>
</dbReference>
<dbReference type="SUPFAM" id="SSF53720">
    <property type="entry name" value="ALDH-like"/>
    <property type="match status" value="1"/>
</dbReference>
<dbReference type="Proteomes" id="UP001185863">
    <property type="component" value="Unassembled WGS sequence"/>
</dbReference>
<dbReference type="Gene3D" id="3.40.605.10">
    <property type="entry name" value="Aldehyde Dehydrogenase, Chain A, domain 1"/>
    <property type="match status" value="1"/>
</dbReference>
<dbReference type="InterPro" id="IPR016162">
    <property type="entry name" value="Ald_DH_N"/>
</dbReference>
<dbReference type="PROSITE" id="PS00687">
    <property type="entry name" value="ALDEHYDE_DEHYDR_GLU"/>
    <property type="match status" value="1"/>
</dbReference>
<gene>
    <name evidence="6" type="ORF">R4315_21145</name>
</gene>
<evidence type="ECO:0000256" key="1">
    <source>
        <dbReference type="ARBA" id="ARBA00009986"/>
    </source>
</evidence>
<evidence type="ECO:0000256" key="2">
    <source>
        <dbReference type="ARBA" id="ARBA00023002"/>
    </source>
</evidence>
<evidence type="ECO:0000256" key="3">
    <source>
        <dbReference type="PROSITE-ProRule" id="PRU10007"/>
    </source>
</evidence>
<dbReference type="EMBL" id="JAWLUP010000068">
    <property type="protein sequence ID" value="MDV7267038.1"/>
    <property type="molecule type" value="Genomic_DNA"/>
</dbReference>
<dbReference type="InterPro" id="IPR029510">
    <property type="entry name" value="Ald_DH_CS_GLU"/>
</dbReference>
<dbReference type="PANTHER" id="PTHR42804:SF1">
    <property type="entry name" value="ALDEHYDE DEHYDROGENASE-RELATED"/>
    <property type="match status" value="1"/>
</dbReference>
<evidence type="ECO:0000259" key="5">
    <source>
        <dbReference type="Pfam" id="PF00171"/>
    </source>
</evidence>
<dbReference type="GO" id="GO:0016620">
    <property type="term" value="F:oxidoreductase activity, acting on the aldehyde or oxo group of donors, NAD or NADP as acceptor"/>
    <property type="evidence" value="ECO:0007669"/>
    <property type="project" value="InterPro"/>
</dbReference>
<sequence>MSITTPTENELDVAVPELDKVFVAGDWVTPASAETIDVVMPSTEKVVATVAAPSAADADAAVAAARAAFDEGPWPRMTVEERARICRIFADELESRLDALNRAWMFESGYTQAHGEMINSGAGSAIWGHAIAVAPTLKWEEIRKNAGSEVLVQHQPIGTVLAILTYNGPVPLMGMKVIPALLAGCTVVVKFAPESQLTSRLIMDAARAAGFPRGVISGLAAELATSQYLVQHEGIDMVHMTGGTAVAMEVVRQTSHRLARTALELGGKSPAIIADDVDIDEVLGTLVPGAIGGCGQVCVALSRILVSRRRYDEVVAKLADAFNAIKVGDPFDPNTDLGPLANKRSVERTERMLAKAVEQGAVVAAGGGRPNGLDRGYYFAPTLLRDVTNDMEIAQEEVFGPITVVIAYDDLDDAIRIANDSKFGLAASVYAKDSDQALAIARRIRSGGVALNLAGCSLTEPFGGVKQSGWGRECGAEGILEFTELKQILLSGAYSG</sequence>
<proteinExistence type="inferred from homology"/>
<organism evidence="6 7">
    <name type="scientific">Rhodococcus oxybenzonivorans</name>
    <dbReference type="NCBI Taxonomy" id="1990687"/>
    <lineage>
        <taxon>Bacteria</taxon>
        <taxon>Bacillati</taxon>
        <taxon>Actinomycetota</taxon>
        <taxon>Actinomycetes</taxon>
        <taxon>Mycobacteriales</taxon>
        <taxon>Nocardiaceae</taxon>
        <taxon>Rhodococcus</taxon>
    </lineage>
</organism>
<protein>
    <submittedName>
        <fullName evidence="6">Aldehyde dehydrogenase family protein</fullName>
    </submittedName>
</protein>
<dbReference type="Pfam" id="PF00171">
    <property type="entry name" value="Aldedh"/>
    <property type="match status" value="1"/>
</dbReference>
<reference evidence="6" key="1">
    <citation type="submission" date="2023-10" db="EMBL/GenBank/DDBJ databases">
        <title>Development of a sustainable strategy for remediation of hydrocarbon-contaminated territories based on the waste exchange concept.</title>
        <authorList>
            <person name="Krivoruchko A."/>
        </authorList>
    </citation>
    <scope>NUCLEOTIDE SEQUENCE</scope>
    <source>
        <strain evidence="6">IEGM 68</strain>
    </source>
</reference>